<dbReference type="EMBL" id="JBBPBK010000008">
    <property type="protein sequence ID" value="KAK9280462.1"/>
    <property type="molecule type" value="Genomic_DNA"/>
</dbReference>
<keyword evidence="2" id="KW-0472">Membrane</keyword>
<gene>
    <name evidence="4" type="ORF">L1049_014154</name>
</gene>
<evidence type="ECO:0000256" key="1">
    <source>
        <dbReference type="ARBA" id="ARBA00004236"/>
    </source>
</evidence>
<dbReference type="InterPro" id="IPR001245">
    <property type="entry name" value="Ser-Thr/Tyr_kinase_cat_dom"/>
</dbReference>
<dbReference type="PIRSF" id="PIRSF000654">
    <property type="entry name" value="Integrin-linked_kinase"/>
    <property type="match status" value="1"/>
</dbReference>
<evidence type="ECO:0000313" key="4">
    <source>
        <dbReference type="EMBL" id="KAK9280462.1"/>
    </source>
</evidence>
<dbReference type="PANTHER" id="PTHR45621">
    <property type="entry name" value="OS01G0588500 PROTEIN-RELATED"/>
    <property type="match status" value="1"/>
</dbReference>
<dbReference type="SUPFAM" id="SSF56112">
    <property type="entry name" value="Protein kinase-like (PK-like)"/>
    <property type="match status" value="1"/>
</dbReference>
<dbReference type="InterPro" id="IPR000719">
    <property type="entry name" value="Prot_kinase_dom"/>
</dbReference>
<proteinExistence type="predicted"/>
<dbReference type="Proteomes" id="UP001415857">
    <property type="component" value="Unassembled WGS sequence"/>
</dbReference>
<evidence type="ECO:0000259" key="3">
    <source>
        <dbReference type="PROSITE" id="PS50011"/>
    </source>
</evidence>
<dbReference type="PROSITE" id="PS50011">
    <property type="entry name" value="PROTEIN_KINASE_DOM"/>
    <property type="match status" value="1"/>
</dbReference>
<dbReference type="Gene3D" id="1.10.510.10">
    <property type="entry name" value="Transferase(Phosphotransferase) domain 1"/>
    <property type="match status" value="1"/>
</dbReference>
<dbReference type="Pfam" id="PF07714">
    <property type="entry name" value="PK_Tyr_Ser-Thr"/>
    <property type="match status" value="1"/>
</dbReference>
<protein>
    <recommendedName>
        <fullName evidence="3">Protein kinase domain-containing protein</fullName>
    </recommendedName>
</protein>
<comment type="caution">
    <text evidence="4">The sequence shown here is derived from an EMBL/GenBank/DDBJ whole genome shotgun (WGS) entry which is preliminary data.</text>
</comment>
<organism evidence="4 5">
    <name type="scientific">Liquidambar formosana</name>
    <name type="common">Formosan gum</name>
    <dbReference type="NCBI Taxonomy" id="63359"/>
    <lineage>
        <taxon>Eukaryota</taxon>
        <taxon>Viridiplantae</taxon>
        <taxon>Streptophyta</taxon>
        <taxon>Embryophyta</taxon>
        <taxon>Tracheophyta</taxon>
        <taxon>Spermatophyta</taxon>
        <taxon>Magnoliopsida</taxon>
        <taxon>eudicotyledons</taxon>
        <taxon>Gunneridae</taxon>
        <taxon>Pentapetalae</taxon>
        <taxon>Saxifragales</taxon>
        <taxon>Altingiaceae</taxon>
        <taxon>Liquidambar</taxon>
    </lineage>
</organism>
<dbReference type="InterPro" id="IPR011009">
    <property type="entry name" value="Kinase-like_dom_sf"/>
</dbReference>
<dbReference type="GO" id="GO:0005524">
    <property type="term" value="F:ATP binding"/>
    <property type="evidence" value="ECO:0007669"/>
    <property type="project" value="InterPro"/>
</dbReference>
<evidence type="ECO:0000256" key="2">
    <source>
        <dbReference type="ARBA" id="ARBA00022475"/>
    </source>
</evidence>
<dbReference type="GO" id="GO:0004672">
    <property type="term" value="F:protein kinase activity"/>
    <property type="evidence" value="ECO:0007669"/>
    <property type="project" value="InterPro"/>
</dbReference>
<dbReference type="Gene3D" id="3.30.200.20">
    <property type="entry name" value="Phosphorylase Kinase, domain 1"/>
    <property type="match status" value="1"/>
</dbReference>
<accession>A0AAP0WV07</accession>
<name>A0AAP0WV07_LIQFO</name>
<sequence length="353" mass="40496">MERLPLICKKVEIEYQRLTNQPSTSNNNDLIVFKKSELAKATNNFGPSNRIGEDESGSLYKGVIKSKQHAGHGKMINVAVRKLTATFFRAKHEEWINEINAMGNIKHPNLVKLIGYCAEDGEKGISRFLVHEFLCNGSVYDHLHNPFHQTLPWARRLRIARDVAHGLQYLHEQVEVEIVYRVFKSSIVLLDEEWNAQLSDFVLARLGPFPCSHPVNEAVVDLEHFIGWKPMKFINNGRLTRKDDIWSYGVFILELITGRRTHIKRRPLSEGHIVELVRPHLSDSKNFHYIMDPRLEGQYSFESAWELAALGNLCLAEDSGKRPSMSEVSAIMDKIVEAASDTKKHRLHRERQG</sequence>
<comment type="subcellular location">
    <subcellularLocation>
        <location evidence="1">Cell membrane</location>
    </subcellularLocation>
</comment>
<feature type="domain" description="Protein kinase" evidence="3">
    <location>
        <begin position="45"/>
        <end position="336"/>
    </location>
</feature>
<evidence type="ECO:0000313" key="5">
    <source>
        <dbReference type="Proteomes" id="UP001415857"/>
    </source>
</evidence>
<keyword evidence="5" id="KW-1185">Reference proteome</keyword>
<dbReference type="GO" id="GO:0005886">
    <property type="term" value="C:plasma membrane"/>
    <property type="evidence" value="ECO:0007669"/>
    <property type="project" value="UniProtKB-SubCell"/>
</dbReference>
<keyword evidence="2" id="KW-1003">Cell membrane</keyword>
<dbReference type="InterPro" id="IPR050823">
    <property type="entry name" value="Plant_Ser_Thr_Prot_Kinase"/>
</dbReference>
<dbReference type="AlphaFoldDB" id="A0AAP0WV07"/>
<reference evidence="4 5" key="1">
    <citation type="journal article" date="2024" name="Plant J.">
        <title>Genome sequences and population genomics reveal climatic adaptation and genomic divergence between two closely related sweetgum species.</title>
        <authorList>
            <person name="Xu W.Q."/>
            <person name="Ren C.Q."/>
            <person name="Zhang X.Y."/>
            <person name="Comes H.P."/>
            <person name="Liu X.H."/>
            <person name="Li Y.G."/>
            <person name="Kettle C.J."/>
            <person name="Jalonen R."/>
            <person name="Gaisberger H."/>
            <person name="Ma Y.Z."/>
            <person name="Qiu Y.X."/>
        </authorList>
    </citation>
    <scope>NUCLEOTIDE SEQUENCE [LARGE SCALE GENOMIC DNA]</scope>
    <source>
        <strain evidence="4">Hangzhou</strain>
    </source>
</reference>